<name>H5X5B1_9PSEU</name>
<gene>
    <name evidence="2" type="ORF">SacmaDRAFT_0622</name>
</gene>
<dbReference type="eggNOG" id="ENOG50336RH">
    <property type="taxonomic scope" value="Bacteria"/>
</dbReference>
<keyword evidence="1" id="KW-1133">Transmembrane helix</keyword>
<evidence type="ECO:0008006" key="4">
    <source>
        <dbReference type="Google" id="ProtNLM"/>
    </source>
</evidence>
<dbReference type="STRING" id="882083.SacmaDRAFT_0622"/>
<keyword evidence="1" id="KW-0812">Transmembrane</keyword>
<reference evidence="2 3" key="1">
    <citation type="journal article" date="2012" name="Stand. Genomic Sci.">
        <title>Genome sequence of the ocean sediment bacterium Saccharomonospora marina type strain (XMU15(T)).</title>
        <authorList>
            <person name="Klenk H.P."/>
            <person name="Lu M."/>
            <person name="Lucas S."/>
            <person name="Lapidus A."/>
            <person name="Copeland A."/>
            <person name="Pitluck S."/>
            <person name="Goodwin L.A."/>
            <person name="Han C."/>
            <person name="Tapia R."/>
            <person name="Brambilla E.M."/>
            <person name="Potter G."/>
            <person name="Land M."/>
            <person name="Ivanova N."/>
            <person name="Rohde M."/>
            <person name="Goker M."/>
            <person name="Detter J.C."/>
            <person name="Li W.J."/>
            <person name="Kyrpides N.C."/>
            <person name="Woyke T."/>
        </authorList>
    </citation>
    <scope>NUCLEOTIDE SEQUENCE [LARGE SCALE GENOMIC DNA]</scope>
    <source>
        <strain evidence="2 3">XMU15</strain>
    </source>
</reference>
<evidence type="ECO:0000313" key="3">
    <source>
        <dbReference type="Proteomes" id="UP000004926"/>
    </source>
</evidence>
<protein>
    <recommendedName>
        <fullName evidence="4">Conjugal transfer protein TraI</fullName>
    </recommendedName>
</protein>
<dbReference type="OrthoDB" id="3521215at2"/>
<dbReference type="Proteomes" id="UP000004926">
    <property type="component" value="Chromosome"/>
</dbReference>
<sequence length="359" mass="38658">MTTTNATPTPEEPTPSDVERGLADIDAFLTEQAPAGRVPAERGQTKRVRRLRGEVSEAHALLELQGDEAPLRVDSPRVRKRRKAMRQAAVLHRLAQDPDARAFQAARVRRVVVGAGMVALMLALAWSTAGVQAFAAEGAPVWSPGWVFAWFVEPFLSLALLTVVGAKAYLAVRGQPIVSPTLDRIEWLFLGLTFGMNAWRHLPGIAETFSLSALVLHVLGPIVAVAIVRALPPILAAFTNLHHDDAGASSETTSGTSSRPFVPGVPPTGSDLHGKNPAATLSRAVRKRSRQEVTATVAEPVKPTMQAHRDQLRALVTTGEIDPATASVNAVAKRLGCRWDRARALLAEITTNSHREGER</sequence>
<keyword evidence="1" id="KW-0472">Membrane</keyword>
<accession>H5X5B1</accession>
<proteinExistence type="predicted"/>
<dbReference type="RefSeq" id="WP_009152312.1">
    <property type="nucleotide sequence ID" value="NZ_CM001439.1"/>
</dbReference>
<feature type="transmembrane region" description="Helical" evidence="1">
    <location>
        <begin position="208"/>
        <end position="228"/>
    </location>
</feature>
<dbReference type="EMBL" id="CM001439">
    <property type="protein sequence ID" value="EHR48922.1"/>
    <property type="molecule type" value="Genomic_DNA"/>
</dbReference>
<dbReference type="HOGENOM" id="CLU_771364_0_0_11"/>
<feature type="transmembrane region" description="Helical" evidence="1">
    <location>
        <begin position="147"/>
        <end position="172"/>
    </location>
</feature>
<feature type="transmembrane region" description="Helical" evidence="1">
    <location>
        <begin position="111"/>
        <end position="135"/>
    </location>
</feature>
<organism evidence="2 3">
    <name type="scientific">Saccharomonospora marina XMU15</name>
    <dbReference type="NCBI Taxonomy" id="882083"/>
    <lineage>
        <taxon>Bacteria</taxon>
        <taxon>Bacillati</taxon>
        <taxon>Actinomycetota</taxon>
        <taxon>Actinomycetes</taxon>
        <taxon>Pseudonocardiales</taxon>
        <taxon>Pseudonocardiaceae</taxon>
        <taxon>Saccharomonospora</taxon>
    </lineage>
</organism>
<evidence type="ECO:0000256" key="1">
    <source>
        <dbReference type="SAM" id="Phobius"/>
    </source>
</evidence>
<keyword evidence="3" id="KW-1185">Reference proteome</keyword>
<evidence type="ECO:0000313" key="2">
    <source>
        <dbReference type="EMBL" id="EHR48922.1"/>
    </source>
</evidence>
<dbReference type="AlphaFoldDB" id="H5X5B1"/>